<dbReference type="RefSeq" id="WP_065524228.1">
    <property type="nucleotide sequence ID" value="NZ_CP016540.2"/>
</dbReference>
<name>A0A1B1RXI9_9BACL</name>
<dbReference type="OrthoDB" id="2967834at2"/>
<accession>A0A1B1RXI9</accession>
<dbReference type="KEGG" id="pll:I858_000985"/>
<reference evidence="4" key="1">
    <citation type="submission" date="2016-10" db="EMBL/GenBank/DDBJ databases">
        <authorList>
            <person name="See-Too W.S."/>
        </authorList>
    </citation>
    <scope>NUCLEOTIDE SEQUENCE</scope>
    <source>
        <strain evidence="4">L10.15</strain>
    </source>
</reference>
<dbReference type="AlphaFoldDB" id="A0A1B1RXI9"/>
<evidence type="ECO:0000256" key="2">
    <source>
        <dbReference type="ARBA" id="ARBA00023287"/>
    </source>
</evidence>
<dbReference type="GO" id="GO:0030420">
    <property type="term" value="P:establishment of competence for transformation"/>
    <property type="evidence" value="ECO:0007669"/>
    <property type="project" value="UniProtKB-KW"/>
</dbReference>
<dbReference type="InterPro" id="IPR012902">
    <property type="entry name" value="N_methyl_site"/>
</dbReference>
<dbReference type="EMBL" id="CP016540">
    <property type="protein sequence ID" value="ANU25652.1"/>
    <property type="molecule type" value="Genomic_DNA"/>
</dbReference>
<dbReference type="NCBIfam" id="TIGR02532">
    <property type="entry name" value="IV_pilin_GFxxxE"/>
    <property type="match status" value="1"/>
</dbReference>
<dbReference type="GO" id="GO:0009986">
    <property type="term" value="C:cell surface"/>
    <property type="evidence" value="ECO:0007669"/>
    <property type="project" value="UniProtKB-SubCell"/>
</dbReference>
<dbReference type="InterPro" id="IPR045584">
    <property type="entry name" value="Pilin-like"/>
</dbReference>
<keyword evidence="5" id="KW-1185">Reference proteome</keyword>
<keyword evidence="3" id="KW-0472">Membrane</keyword>
<dbReference type="STRING" id="1302659.I858_000985"/>
<sequence>MNKIINVFKNDHGVTLVELMATLVIVSIIGILSYTVLFQGYSNYQRIQVETQLRDEADLIMASMIKDLFILKDGQIEVENFCTNNKKTSLLNVMKSGKFVKTGFEGENVLVNGNVINFYNQNVKIIPTDCSSNSPTSITKNDTEAEYTIVFTLKLNKGNKEHRMKFENTVQVIANSKEDAG</sequence>
<evidence type="ECO:0000256" key="1">
    <source>
        <dbReference type="ARBA" id="ARBA00004241"/>
    </source>
</evidence>
<evidence type="ECO:0000313" key="5">
    <source>
        <dbReference type="Proteomes" id="UP000053354"/>
    </source>
</evidence>
<keyword evidence="2" id="KW-0178">Competence</keyword>
<keyword evidence="3" id="KW-1133">Transmembrane helix</keyword>
<evidence type="ECO:0008006" key="6">
    <source>
        <dbReference type="Google" id="ProtNLM"/>
    </source>
</evidence>
<dbReference type="Pfam" id="PF07963">
    <property type="entry name" value="N_methyl"/>
    <property type="match status" value="1"/>
</dbReference>
<protein>
    <recommendedName>
        <fullName evidence="6">Prepilin-type N-terminal cleavage/methylation domain-containing protein</fullName>
    </recommendedName>
</protein>
<dbReference type="Proteomes" id="UP000053354">
    <property type="component" value="Chromosome"/>
</dbReference>
<evidence type="ECO:0000256" key="3">
    <source>
        <dbReference type="SAM" id="Phobius"/>
    </source>
</evidence>
<evidence type="ECO:0000313" key="4">
    <source>
        <dbReference type="EMBL" id="ANU25652.1"/>
    </source>
</evidence>
<dbReference type="SUPFAM" id="SSF54523">
    <property type="entry name" value="Pili subunits"/>
    <property type="match status" value="1"/>
</dbReference>
<keyword evidence="3" id="KW-0812">Transmembrane</keyword>
<comment type="subcellular location">
    <subcellularLocation>
        <location evidence="1">Cell surface</location>
    </subcellularLocation>
</comment>
<proteinExistence type="predicted"/>
<dbReference type="PROSITE" id="PS00409">
    <property type="entry name" value="PROKAR_NTER_METHYL"/>
    <property type="match status" value="1"/>
</dbReference>
<feature type="transmembrane region" description="Helical" evidence="3">
    <location>
        <begin position="20"/>
        <end position="38"/>
    </location>
</feature>
<organism evidence="4 5">
    <name type="scientific">Planococcus versutus</name>
    <dbReference type="NCBI Taxonomy" id="1302659"/>
    <lineage>
        <taxon>Bacteria</taxon>
        <taxon>Bacillati</taxon>
        <taxon>Bacillota</taxon>
        <taxon>Bacilli</taxon>
        <taxon>Bacillales</taxon>
        <taxon>Caryophanaceae</taxon>
        <taxon>Planococcus</taxon>
    </lineage>
</organism>
<gene>
    <name evidence="4" type="ORF">I858_000985</name>
</gene>